<dbReference type="KEGG" id="vbr:A6E01_08385"/>
<dbReference type="Proteomes" id="UP000092018">
    <property type="component" value="Chromosome 1"/>
</dbReference>
<protein>
    <submittedName>
        <fullName evidence="1">Uncharacterized protein</fullName>
    </submittedName>
</protein>
<gene>
    <name evidence="1" type="ORF">A6E01_08385</name>
</gene>
<name>A0AAN1CS59_9VIBR</name>
<accession>A0AAN1CS59</accession>
<organism evidence="1 2">
    <name type="scientific">Vibrio breoganii</name>
    <dbReference type="NCBI Taxonomy" id="553239"/>
    <lineage>
        <taxon>Bacteria</taxon>
        <taxon>Pseudomonadati</taxon>
        <taxon>Pseudomonadota</taxon>
        <taxon>Gammaproteobacteria</taxon>
        <taxon>Vibrionales</taxon>
        <taxon>Vibrionaceae</taxon>
        <taxon>Vibrio</taxon>
    </lineage>
</organism>
<dbReference type="EMBL" id="CP016177">
    <property type="protein sequence ID" value="ANO33228.1"/>
    <property type="molecule type" value="Genomic_DNA"/>
</dbReference>
<dbReference type="AlphaFoldDB" id="A0AAN1CS59"/>
<reference evidence="1 2" key="1">
    <citation type="submission" date="2016-06" db="EMBL/GenBank/DDBJ databases">
        <title>Adaptive Radiation by Waves of Gene Transfer Leads to Fine-Scale Resource Partitioning in Marine Microbes.</title>
        <authorList>
            <person name="Hehemann J.-H."/>
            <person name="Arevalo P."/>
            <person name="Datta M.S."/>
            <person name="Yu X."/>
            <person name="Corzett C."/>
            <person name="Henschel A."/>
            <person name="Preheim S.P."/>
            <person name="Timberlake S."/>
            <person name="Alm E.J."/>
            <person name="Polz M.F."/>
        </authorList>
    </citation>
    <scope>NUCLEOTIDE SEQUENCE [LARGE SCALE GENOMIC DNA]</scope>
    <source>
        <strain evidence="1 2">FF50</strain>
    </source>
</reference>
<evidence type="ECO:0000313" key="1">
    <source>
        <dbReference type="EMBL" id="ANO33228.1"/>
    </source>
</evidence>
<sequence length="77" mass="8917">MLILFKVKKKYFLIALSPADGRLLHSFDEVLSNKCVLRNKKLILKREFLSLSHKWKKVCATTSDEASDPLPKSHDKF</sequence>
<proteinExistence type="predicted"/>
<evidence type="ECO:0000313" key="2">
    <source>
        <dbReference type="Proteomes" id="UP000092018"/>
    </source>
</evidence>